<dbReference type="Gene3D" id="3.40.50.740">
    <property type="match status" value="1"/>
</dbReference>
<sequence length="779" mass="85190">MKRFTLSHWGIYEGEQDGTGALRLRPYANDPDPSPIGVHQTARELRDLRVRRPAIRKSWLEGGAGTSTHLRGREAFVEVEWDEALDLVGQELDRVRARFGNSAIFGGSYGWGSAGRFHHAQSQIHRFLNMIGGYVRHQDSYSLGAAHVIMPHVVDGMNELISYHHSWDVLAEHCQLFVSFGGVPAKNSQSAPGGVGRHRVSAGLKAMREAGVRFINIGPVSDNIETGGPVEWIQCRPGTDTALMLGIASELHRRKLHDVAFLTTHCVGYDEFERYLVGATDGVPKTAAWAEGISGVPSGVIQDLALGMHRCRTVINVAWSLQRAHHGEQPFWMVVTLAAMLGQIGLPGGGFGVGYGCLNTVGTPHEKLGGPTLSQGRNAVKDFIPVARIADLLLKPGEPFQYDGKQYRYPDIRLVYWAGGNPFHHHQDINRFLEAWRKPDTIVVHEQYWTATARHADIVLPISTSIERDDLGYASQEAILLWMAKMTEPVGEARDDFTVFAQLAARLGVAEAFTENRDPAQWLEHMYDDTRERYASAGIDLPVFDAFRERGLVDLHDRARSVVMLDEFRRDPSAAPVNTPSGRIELYSQTVASFDLRDCPGHACWIPPVEYLGAPQAADFPLHLLSDQPRNKLHSQLDGSPLSAGGKLAGREPIYMHPSDAAQRGIATGDIVEVFNARGRCLAGAVVSDAIMAGVVRMSTGAWYDPEPGSGRDKHGNPNVLTADIPASELSQGCAAQSCLVQVSAPVQKPPPVTAFDLPRFSTDRPGLVGIRATGGGIE</sequence>
<gene>
    <name evidence="8" type="ORF">AWB79_04362</name>
</gene>
<dbReference type="PANTHER" id="PTHR43742:SF10">
    <property type="entry name" value="TRIMETHYLAMINE-N-OXIDE REDUCTASE 2"/>
    <property type="match status" value="1"/>
</dbReference>
<keyword evidence="3" id="KW-0500">Molybdenum</keyword>
<accession>A0A158BWI9</accession>
<comment type="caution">
    <text evidence="8">The sequence shown here is derived from an EMBL/GenBank/DDBJ whole genome shotgun (WGS) entry which is preliminary data.</text>
</comment>
<proteinExistence type="inferred from homology"/>
<feature type="domain" description="Molybdopterin dinucleotide-binding" evidence="7">
    <location>
        <begin position="622"/>
        <end position="739"/>
    </location>
</feature>
<reference evidence="8" key="1">
    <citation type="submission" date="2016-01" db="EMBL/GenBank/DDBJ databases">
        <authorList>
            <person name="Peeters C."/>
        </authorList>
    </citation>
    <scope>NUCLEOTIDE SEQUENCE</scope>
    <source>
        <strain evidence="8">LMG 29322</strain>
    </source>
</reference>
<dbReference type="InterPro" id="IPR006657">
    <property type="entry name" value="MoPterin_dinucl-bd_dom"/>
</dbReference>
<name>A0A158BWI9_9BURK</name>
<evidence type="ECO:0000256" key="4">
    <source>
        <dbReference type="ARBA" id="ARBA00022723"/>
    </source>
</evidence>
<keyword evidence="9" id="KW-1185">Reference proteome</keyword>
<dbReference type="OrthoDB" id="9815647at2"/>
<dbReference type="PROSITE" id="PS00490">
    <property type="entry name" value="MOLYBDOPTERIN_PROK_2"/>
    <property type="match status" value="1"/>
</dbReference>
<organism evidence="8 9">
    <name type="scientific">Caballeronia hypogeia</name>
    <dbReference type="NCBI Taxonomy" id="1777140"/>
    <lineage>
        <taxon>Bacteria</taxon>
        <taxon>Pseudomonadati</taxon>
        <taxon>Pseudomonadota</taxon>
        <taxon>Betaproteobacteria</taxon>
        <taxon>Burkholderiales</taxon>
        <taxon>Burkholderiaceae</taxon>
        <taxon>Caballeronia</taxon>
    </lineage>
</organism>
<evidence type="ECO:0000256" key="3">
    <source>
        <dbReference type="ARBA" id="ARBA00022505"/>
    </source>
</evidence>
<dbReference type="GO" id="GO:0030288">
    <property type="term" value="C:outer membrane-bounded periplasmic space"/>
    <property type="evidence" value="ECO:0007669"/>
    <property type="project" value="TreeGrafter"/>
</dbReference>
<dbReference type="RefSeq" id="WP_082862427.1">
    <property type="nucleotide sequence ID" value="NZ_FCOA02000015.1"/>
</dbReference>
<evidence type="ECO:0000259" key="7">
    <source>
        <dbReference type="Pfam" id="PF01568"/>
    </source>
</evidence>
<dbReference type="GO" id="GO:0030151">
    <property type="term" value="F:molybdenum ion binding"/>
    <property type="evidence" value="ECO:0007669"/>
    <property type="project" value="TreeGrafter"/>
</dbReference>
<dbReference type="SUPFAM" id="SSF50692">
    <property type="entry name" value="ADC-like"/>
    <property type="match status" value="1"/>
</dbReference>
<dbReference type="EMBL" id="FCOA02000015">
    <property type="protein sequence ID" value="SAK74474.1"/>
    <property type="molecule type" value="Genomic_DNA"/>
</dbReference>
<dbReference type="STRING" id="1777140.AWB79_04362"/>
<dbReference type="InterPro" id="IPR009010">
    <property type="entry name" value="Asp_de-COase-like_dom_sf"/>
</dbReference>
<dbReference type="AlphaFoldDB" id="A0A158BWI9"/>
<dbReference type="Gene3D" id="3.40.228.10">
    <property type="entry name" value="Dimethylsulfoxide Reductase, domain 2"/>
    <property type="match status" value="1"/>
</dbReference>
<evidence type="ECO:0000256" key="5">
    <source>
        <dbReference type="ARBA" id="ARBA00023002"/>
    </source>
</evidence>
<dbReference type="Gene3D" id="2.40.40.20">
    <property type="match status" value="1"/>
</dbReference>
<evidence type="ECO:0000256" key="1">
    <source>
        <dbReference type="ARBA" id="ARBA00001942"/>
    </source>
</evidence>
<dbReference type="InterPro" id="IPR050612">
    <property type="entry name" value="Prok_Mopterin_Oxidored"/>
</dbReference>
<dbReference type="InterPro" id="IPR041954">
    <property type="entry name" value="CT_DMSOR/BSOR/TMAOR"/>
</dbReference>
<dbReference type="Pfam" id="PF00384">
    <property type="entry name" value="Molybdopterin"/>
    <property type="match status" value="1"/>
</dbReference>
<dbReference type="GO" id="GO:0016491">
    <property type="term" value="F:oxidoreductase activity"/>
    <property type="evidence" value="ECO:0007669"/>
    <property type="project" value="UniProtKB-KW"/>
</dbReference>
<keyword evidence="5" id="KW-0560">Oxidoreductase</keyword>
<dbReference type="Gene3D" id="3.90.55.10">
    <property type="entry name" value="Dimethylsulfoxide Reductase, domain 3"/>
    <property type="match status" value="1"/>
</dbReference>
<dbReference type="GO" id="GO:0009061">
    <property type="term" value="P:anaerobic respiration"/>
    <property type="evidence" value="ECO:0007669"/>
    <property type="project" value="TreeGrafter"/>
</dbReference>
<comment type="cofactor">
    <cofactor evidence="1">
        <name>Mo-bis(molybdopterin guanine dinucleotide)</name>
        <dbReference type="ChEBI" id="CHEBI:60539"/>
    </cofactor>
</comment>
<dbReference type="CDD" id="cd02793">
    <property type="entry name" value="MopB_CT_DMSOR-BSOR-TMAOR"/>
    <property type="match status" value="1"/>
</dbReference>
<dbReference type="Proteomes" id="UP000054851">
    <property type="component" value="Unassembled WGS sequence"/>
</dbReference>
<dbReference type="InterPro" id="IPR006655">
    <property type="entry name" value="Mopterin_OxRdtase_prok_CS"/>
</dbReference>
<evidence type="ECO:0000259" key="6">
    <source>
        <dbReference type="Pfam" id="PF00384"/>
    </source>
</evidence>
<feature type="domain" description="Molybdopterin oxidoreductase" evidence="6">
    <location>
        <begin position="49"/>
        <end position="505"/>
    </location>
</feature>
<protein>
    <submittedName>
        <fullName evidence="8">Molybdopterin oxidoreductase</fullName>
    </submittedName>
</protein>
<dbReference type="GO" id="GO:0009055">
    <property type="term" value="F:electron transfer activity"/>
    <property type="evidence" value="ECO:0007669"/>
    <property type="project" value="TreeGrafter"/>
</dbReference>
<dbReference type="Pfam" id="PF01568">
    <property type="entry name" value="Molydop_binding"/>
    <property type="match status" value="1"/>
</dbReference>
<dbReference type="GO" id="GO:0043546">
    <property type="term" value="F:molybdopterin cofactor binding"/>
    <property type="evidence" value="ECO:0007669"/>
    <property type="project" value="InterPro"/>
</dbReference>
<keyword evidence="4" id="KW-0479">Metal-binding</keyword>
<evidence type="ECO:0000256" key="2">
    <source>
        <dbReference type="ARBA" id="ARBA00010312"/>
    </source>
</evidence>
<comment type="similarity">
    <text evidence="2">Belongs to the prokaryotic molybdopterin-containing oxidoreductase family.</text>
</comment>
<dbReference type="InterPro" id="IPR006656">
    <property type="entry name" value="Mopterin_OxRdtase"/>
</dbReference>
<dbReference type="PROSITE" id="PS00932">
    <property type="entry name" value="MOLYBDOPTERIN_PROK_3"/>
    <property type="match status" value="1"/>
</dbReference>
<evidence type="ECO:0000313" key="8">
    <source>
        <dbReference type="EMBL" id="SAK74474.1"/>
    </source>
</evidence>
<dbReference type="SUPFAM" id="SSF53706">
    <property type="entry name" value="Formate dehydrogenase/DMSO reductase, domains 1-3"/>
    <property type="match status" value="1"/>
</dbReference>
<dbReference type="PANTHER" id="PTHR43742">
    <property type="entry name" value="TRIMETHYLAMINE-N-OXIDE REDUCTASE"/>
    <property type="match status" value="1"/>
</dbReference>
<evidence type="ECO:0000313" key="9">
    <source>
        <dbReference type="Proteomes" id="UP000054851"/>
    </source>
</evidence>